<name>A0A151X726_9HYME</name>
<reference evidence="1 2" key="1">
    <citation type="submission" date="2015-09" db="EMBL/GenBank/DDBJ databases">
        <title>Trachymyrmex zeteki WGS genome.</title>
        <authorList>
            <person name="Nygaard S."/>
            <person name="Hu H."/>
            <person name="Boomsma J."/>
            <person name="Zhang G."/>
        </authorList>
    </citation>
    <scope>NUCLEOTIDE SEQUENCE [LARGE SCALE GENOMIC DNA]</scope>
    <source>
        <strain evidence="1">Tzet28-1</strain>
        <tissue evidence="1">Whole body</tissue>
    </source>
</reference>
<gene>
    <name evidence="1" type="ORF">ALC60_04952</name>
</gene>
<feature type="non-terminal residue" evidence="1">
    <location>
        <position position="1"/>
    </location>
</feature>
<dbReference type="EMBL" id="KQ982464">
    <property type="protein sequence ID" value="KYQ56129.1"/>
    <property type="molecule type" value="Genomic_DNA"/>
</dbReference>
<evidence type="ECO:0000313" key="1">
    <source>
        <dbReference type="EMBL" id="KYQ56129.1"/>
    </source>
</evidence>
<organism evidence="1 2">
    <name type="scientific">Mycetomoellerius zeteki</name>
    <dbReference type="NCBI Taxonomy" id="64791"/>
    <lineage>
        <taxon>Eukaryota</taxon>
        <taxon>Metazoa</taxon>
        <taxon>Ecdysozoa</taxon>
        <taxon>Arthropoda</taxon>
        <taxon>Hexapoda</taxon>
        <taxon>Insecta</taxon>
        <taxon>Pterygota</taxon>
        <taxon>Neoptera</taxon>
        <taxon>Endopterygota</taxon>
        <taxon>Hymenoptera</taxon>
        <taxon>Apocrita</taxon>
        <taxon>Aculeata</taxon>
        <taxon>Formicoidea</taxon>
        <taxon>Formicidae</taxon>
        <taxon>Myrmicinae</taxon>
        <taxon>Mycetomoellerius</taxon>
    </lineage>
</organism>
<evidence type="ECO:0000313" key="2">
    <source>
        <dbReference type="Proteomes" id="UP000075809"/>
    </source>
</evidence>
<dbReference type="Proteomes" id="UP000075809">
    <property type="component" value="Unassembled WGS sequence"/>
</dbReference>
<dbReference type="STRING" id="64791.A0A151X726"/>
<proteinExistence type="predicted"/>
<dbReference type="PANTHER" id="PTHR33053">
    <property type="entry name" value="PROTEIN, PUTATIVE-RELATED"/>
    <property type="match status" value="1"/>
</dbReference>
<sequence>VSSFKKSHRIVSRKITKFATRRTIEDSVQLQNTANDFLKTMKPLIEQFGSENVFNFDQSGFQLEIHSGRSLSNQGVKKLECVVQSISSTTHSYTIQPIISCNGNLLSPSFIVLQETNGIFGPRVKEILFTPINVIVKASKSGKMTSKAYFPNIGSNSVLSSTNNDLLGQSAKKPLAAGIYHGYSKPDDANQFLTEFINELKHLQDNGFNICNKNVKIRISKLLCDAPAKSFILCTKGHTGFYKTNAELRTNTSFRNKSDKNFHKGTTLFENINIGLVSQIPLDGMHLVFLGVMKKLITFWMRGPKNIRFSDDEKKVINEEILFLKNSVPVDFSRLPRSLEDIEYFKANKKKVQTTKYPLQQICNRLKEQEQVTEQNNENFPILYKQTKIKIINKERYTFYKKIHTEKFTLSTADNENCIMIRDESILCIDSIFKNISTLQIFVTARKSLDPMAFFNLPCSSKLLNIYQTQSF</sequence>
<protein>
    <submittedName>
        <fullName evidence="1">Uncharacterized protein</fullName>
    </submittedName>
</protein>
<accession>A0A151X726</accession>
<keyword evidence="2" id="KW-1185">Reference proteome</keyword>
<dbReference type="PANTHER" id="PTHR33053:SF24">
    <property type="entry name" value="TRANSPOSASE DOMAIN-CONTAINING PROTEIN"/>
    <property type="match status" value="1"/>
</dbReference>
<dbReference type="AlphaFoldDB" id="A0A151X726"/>